<dbReference type="Pfam" id="PF00698">
    <property type="entry name" value="Acyl_transf_1"/>
    <property type="match status" value="1"/>
</dbReference>
<dbReference type="EMBL" id="FOEC01000008">
    <property type="protein sequence ID" value="SEO84586.1"/>
    <property type="molecule type" value="Genomic_DNA"/>
</dbReference>
<dbReference type="InterPro" id="IPR016035">
    <property type="entry name" value="Acyl_Trfase/lysoPLipase"/>
</dbReference>
<feature type="active site" evidence="5">
    <location>
        <position position="95"/>
    </location>
</feature>
<dbReference type="InterPro" id="IPR014043">
    <property type="entry name" value="Acyl_transferase_dom"/>
</dbReference>
<keyword evidence="8" id="KW-1185">Reference proteome</keyword>
<dbReference type="KEGG" id="ddt:AAY81_02080"/>
<evidence type="ECO:0000313" key="8">
    <source>
        <dbReference type="Proteomes" id="UP000182975"/>
    </source>
</evidence>
<dbReference type="Gene3D" id="3.40.366.10">
    <property type="entry name" value="Malonyl-Coenzyme A Acyl Carrier Protein, domain 2"/>
    <property type="match status" value="1"/>
</dbReference>
<dbReference type="InterPro" id="IPR016036">
    <property type="entry name" value="Malonyl_transacylase_ACP-bd"/>
</dbReference>
<evidence type="ECO:0000256" key="1">
    <source>
        <dbReference type="ARBA" id="ARBA00022679"/>
    </source>
</evidence>
<keyword evidence="2 4" id="KW-0012">Acyltransferase</keyword>
<feature type="active site" evidence="5">
    <location>
        <position position="203"/>
    </location>
</feature>
<dbReference type="InterPro" id="IPR024925">
    <property type="entry name" value="Malonyl_CoA-ACP_transAc"/>
</dbReference>
<dbReference type="Proteomes" id="UP000182975">
    <property type="component" value="Unassembled WGS sequence"/>
</dbReference>
<keyword evidence="1 4" id="KW-0808">Transferase</keyword>
<dbReference type="InterPro" id="IPR050858">
    <property type="entry name" value="Mal-CoA-ACP_Trans/PKS_FabD"/>
</dbReference>
<evidence type="ECO:0000313" key="7">
    <source>
        <dbReference type="EMBL" id="SEO84586.1"/>
    </source>
</evidence>
<dbReference type="PANTHER" id="PTHR42681:SF1">
    <property type="entry name" value="MALONYL-COA-ACYL CARRIER PROTEIN TRANSACYLASE, MITOCHONDRIAL"/>
    <property type="match status" value="1"/>
</dbReference>
<dbReference type="PATRIC" id="fig|79604.3.peg.422"/>
<dbReference type="PANTHER" id="PTHR42681">
    <property type="entry name" value="MALONYL-COA-ACYL CARRIER PROTEIN TRANSACYLASE, MITOCHONDRIAL"/>
    <property type="match status" value="1"/>
</dbReference>
<comment type="catalytic activity">
    <reaction evidence="3 4">
        <text>holo-[ACP] + malonyl-CoA = malonyl-[ACP] + CoA</text>
        <dbReference type="Rhea" id="RHEA:41792"/>
        <dbReference type="Rhea" id="RHEA-COMP:9623"/>
        <dbReference type="Rhea" id="RHEA-COMP:9685"/>
        <dbReference type="ChEBI" id="CHEBI:57287"/>
        <dbReference type="ChEBI" id="CHEBI:57384"/>
        <dbReference type="ChEBI" id="CHEBI:64479"/>
        <dbReference type="ChEBI" id="CHEBI:78449"/>
        <dbReference type="EC" id="2.3.1.39"/>
    </reaction>
</comment>
<dbReference type="SUPFAM" id="SSF55048">
    <property type="entry name" value="Probable ACP-binding domain of malonyl-CoA ACP transacylase"/>
    <property type="match status" value="1"/>
</dbReference>
<dbReference type="STRING" id="79604.AAY81_02080"/>
<protein>
    <recommendedName>
        <fullName evidence="4">Malonyl CoA-acyl carrier protein transacylase</fullName>
        <ecNumber evidence="4">2.3.1.39</ecNumber>
    </recommendedName>
</protein>
<evidence type="ECO:0000256" key="5">
    <source>
        <dbReference type="PIRSR" id="PIRSR000446-1"/>
    </source>
</evidence>
<feature type="domain" description="Malonyl-CoA:ACP transacylase (MAT)" evidence="6">
    <location>
        <begin position="12"/>
        <end position="303"/>
    </location>
</feature>
<dbReference type="GO" id="GO:0005829">
    <property type="term" value="C:cytosol"/>
    <property type="evidence" value="ECO:0007669"/>
    <property type="project" value="TreeGrafter"/>
</dbReference>
<dbReference type="SMART" id="SM00827">
    <property type="entry name" value="PKS_AT"/>
    <property type="match status" value="1"/>
</dbReference>
<evidence type="ECO:0000256" key="2">
    <source>
        <dbReference type="ARBA" id="ARBA00023315"/>
    </source>
</evidence>
<dbReference type="GO" id="GO:0006633">
    <property type="term" value="P:fatty acid biosynthetic process"/>
    <property type="evidence" value="ECO:0007669"/>
    <property type="project" value="TreeGrafter"/>
</dbReference>
<dbReference type="SUPFAM" id="SSF52151">
    <property type="entry name" value="FabD/lysophospholipase-like"/>
    <property type="match status" value="1"/>
</dbReference>
<dbReference type="PIRSF" id="PIRSF000446">
    <property type="entry name" value="Mct"/>
    <property type="match status" value="1"/>
</dbReference>
<sequence length="312" mass="32976">MELNQTLSCVFMCSGQGSQKPGMGADLIDVPEVAQVFDCASDILGVDVRNLCTQAPAEELNETRNAQAAIATLSIGIATALIARGVQPQAVLGFSLGQISALAISGMLSVEDTFRLLAVRSEVMAKAAQQNEGVMSAFMKGTPEEVEEVCASCAQGQVLVPANYNSAAQIVVSGEVAAVERAEAAWKERGYKARRLATSGAFHSPLMQQAASEFSAYLETVQFSDPRVPLICNTDAQPLKAADAPAHLTAHLTHPVRFMQSVQELAAAGATSFVEVGFGGVLNNLVKRIDPNLDHVCVQDRASMEALIQNQA</sequence>
<dbReference type="GO" id="GO:0004314">
    <property type="term" value="F:[acyl-carrier-protein] S-malonyltransferase activity"/>
    <property type="evidence" value="ECO:0007669"/>
    <property type="project" value="UniProtKB-EC"/>
</dbReference>
<comment type="similarity">
    <text evidence="4">Belongs to the fabD family.</text>
</comment>
<proteinExistence type="inferred from homology"/>
<dbReference type="EC" id="2.3.1.39" evidence="4"/>
<name>A0A172RWV9_9ACTN</name>
<evidence type="ECO:0000256" key="3">
    <source>
        <dbReference type="ARBA" id="ARBA00048462"/>
    </source>
</evidence>
<evidence type="ECO:0000259" key="6">
    <source>
        <dbReference type="SMART" id="SM00827"/>
    </source>
</evidence>
<organism evidence="7 8">
    <name type="scientific">Denitrobacterium detoxificans</name>
    <dbReference type="NCBI Taxonomy" id="79604"/>
    <lineage>
        <taxon>Bacteria</taxon>
        <taxon>Bacillati</taxon>
        <taxon>Actinomycetota</taxon>
        <taxon>Coriobacteriia</taxon>
        <taxon>Eggerthellales</taxon>
        <taxon>Eggerthellaceae</taxon>
        <taxon>Denitrobacterium</taxon>
    </lineage>
</organism>
<dbReference type="AlphaFoldDB" id="A0A172RWV9"/>
<dbReference type="InterPro" id="IPR001227">
    <property type="entry name" value="Ac_transferase_dom_sf"/>
</dbReference>
<accession>A0A172RWV9</accession>
<dbReference type="RefSeq" id="WP_066660771.1">
    <property type="nucleotide sequence ID" value="NZ_CP011402.1"/>
</dbReference>
<gene>
    <name evidence="7" type="ORF">SAMN02910314_01375</name>
</gene>
<evidence type="ECO:0000256" key="4">
    <source>
        <dbReference type="PIRNR" id="PIRNR000446"/>
    </source>
</evidence>
<reference evidence="8" key="1">
    <citation type="submission" date="2016-10" db="EMBL/GenBank/DDBJ databases">
        <authorList>
            <person name="Varghese N."/>
        </authorList>
    </citation>
    <scope>NUCLEOTIDE SEQUENCE [LARGE SCALE GENOMIC DNA]</scope>
    <source>
        <strain evidence="8">DSM 21843</strain>
    </source>
</reference>
<dbReference type="Gene3D" id="3.30.70.250">
    <property type="entry name" value="Malonyl-CoA ACP transacylase, ACP-binding"/>
    <property type="match status" value="1"/>
</dbReference>